<dbReference type="InterPro" id="IPR036259">
    <property type="entry name" value="MFS_trans_sf"/>
</dbReference>
<dbReference type="AlphaFoldDB" id="A0A392QH71"/>
<dbReference type="EMBL" id="LXQA010134824">
    <property type="protein sequence ID" value="MCI23224.1"/>
    <property type="molecule type" value="Genomic_DNA"/>
</dbReference>
<sequence length="116" mass="12792">NKSGILILKDERSEQYTGDGSVDFRWKPAIKHNTGNWRACPFILGNECCERLAFFGISTNLVTYLTTKLHEGNASAARNVSIWQGTCYLTPLIGAVLADGNVYLDSFCICSIIEAI</sequence>
<dbReference type="PANTHER" id="PTHR11654">
    <property type="entry name" value="OLIGOPEPTIDE TRANSPORTER-RELATED"/>
    <property type="match status" value="1"/>
</dbReference>
<comment type="caution">
    <text evidence="1">The sequence shown here is derived from an EMBL/GenBank/DDBJ whole genome shotgun (WGS) entry which is preliminary data.</text>
</comment>
<protein>
    <submittedName>
        <fullName evidence="1">Peptide transporter PTR2-like</fullName>
    </submittedName>
</protein>
<feature type="non-terminal residue" evidence="1">
    <location>
        <position position="1"/>
    </location>
</feature>
<accession>A0A392QH71</accession>
<dbReference type="Gene3D" id="1.20.1250.20">
    <property type="entry name" value="MFS general substrate transporter like domains"/>
    <property type="match status" value="1"/>
</dbReference>
<reference evidence="1 2" key="1">
    <citation type="journal article" date="2018" name="Front. Plant Sci.">
        <title>Red Clover (Trifolium pratense) and Zigzag Clover (T. medium) - A Picture of Genomic Similarities and Differences.</title>
        <authorList>
            <person name="Dluhosova J."/>
            <person name="Istvanek J."/>
            <person name="Nedelnik J."/>
            <person name="Repkova J."/>
        </authorList>
    </citation>
    <scope>NUCLEOTIDE SEQUENCE [LARGE SCALE GENOMIC DNA]</scope>
    <source>
        <strain evidence="2">cv. 10/8</strain>
        <tissue evidence="1">Leaf</tissue>
    </source>
</reference>
<evidence type="ECO:0000313" key="1">
    <source>
        <dbReference type="EMBL" id="MCI23224.1"/>
    </source>
</evidence>
<proteinExistence type="predicted"/>
<name>A0A392QH71_9FABA</name>
<organism evidence="1 2">
    <name type="scientific">Trifolium medium</name>
    <dbReference type="NCBI Taxonomy" id="97028"/>
    <lineage>
        <taxon>Eukaryota</taxon>
        <taxon>Viridiplantae</taxon>
        <taxon>Streptophyta</taxon>
        <taxon>Embryophyta</taxon>
        <taxon>Tracheophyta</taxon>
        <taxon>Spermatophyta</taxon>
        <taxon>Magnoliopsida</taxon>
        <taxon>eudicotyledons</taxon>
        <taxon>Gunneridae</taxon>
        <taxon>Pentapetalae</taxon>
        <taxon>rosids</taxon>
        <taxon>fabids</taxon>
        <taxon>Fabales</taxon>
        <taxon>Fabaceae</taxon>
        <taxon>Papilionoideae</taxon>
        <taxon>50 kb inversion clade</taxon>
        <taxon>NPAAA clade</taxon>
        <taxon>Hologalegina</taxon>
        <taxon>IRL clade</taxon>
        <taxon>Trifolieae</taxon>
        <taxon>Trifolium</taxon>
    </lineage>
</organism>
<dbReference type="Proteomes" id="UP000265520">
    <property type="component" value="Unassembled WGS sequence"/>
</dbReference>
<keyword evidence="2" id="KW-1185">Reference proteome</keyword>
<evidence type="ECO:0000313" key="2">
    <source>
        <dbReference type="Proteomes" id="UP000265520"/>
    </source>
</evidence>